<protein>
    <submittedName>
        <fullName evidence="1">Uncharacterized protein</fullName>
    </submittedName>
</protein>
<dbReference type="EMBL" id="CM056781">
    <property type="protein sequence ID" value="KAJ8735126.1"/>
    <property type="molecule type" value="Genomic_DNA"/>
</dbReference>
<comment type="caution">
    <text evidence="1">The sequence shown here is derived from an EMBL/GenBank/DDBJ whole genome shotgun (WGS) entry which is preliminary data.</text>
</comment>
<evidence type="ECO:0000313" key="2">
    <source>
        <dbReference type="Proteomes" id="UP001231649"/>
    </source>
</evidence>
<proteinExistence type="predicted"/>
<gene>
    <name evidence="1" type="ORF">PYW08_014376</name>
</gene>
<dbReference type="Proteomes" id="UP001231649">
    <property type="component" value="Chromosome 5"/>
</dbReference>
<reference evidence="1" key="1">
    <citation type="submission" date="2023-03" db="EMBL/GenBank/DDBJ databases">
        <title>Chromosome-level genomes of two armyworms, Mythimna separata and Mythimna loreyi, provide insights into the biosynthesis and reception of sex pheromones.</title>
        <authorList>
            <person name="Zhao H."/>
        </authorList>
    </citation>
    <scope>NUCLEOTIDE SEQUENCE</scope>
    <source>
        <strain evidence="1">BeijingLab</strain>
    </source>
</reference>
<organism evidence="1 2">
    <name type="scientific">Mythimna loreyi</name>
    <dbReference type="NCBI Taxonomy" id="667449"/>
    <lineage>
        <taxon>Eukaryota</taxon>
        <taxon>Metazoa</taxon>
        <taxon>Ecdysozoa</taxon>
        <taxon>Arthropoda</taxon>
        <taxon>Hexapoda</taxon>
        <taxon>Insecta</taxon>
        <taxon>Pterygota</taxon>
        <taxon>Neoptera</taxon>
        <taxon>Endopterygota</taxon>
        <taxon>Lepidoptera</taxon>
        <taxon>Glossata</taxon>
        <taxon>Ditrysia</taxon>
        <taxon>Noctuoidea</taxon>
        <taxon>Noctuidae</taxon>
        <taxon>Noctuinae</taxon>
        <taxon>Hadenini</taxon>
        <taxon>Mythimna</taxon>
    </lineage>
</organism>
<name>A0ACC2R9F8_9NEOP</name>
<sequence>MYGNKLVIVLCVVGVVWAGNNTEPIDDLKVIDSIRPELPCLSKGGMCTIKTDCPDEKLVNETKLCPEQEKIGVECCYAVSLKETRCQKRGGVCMESCTKNLETLATDCPAKTKCCLLAE</sequence>
<accession>A0ACC2R9F8</accession>
<evidence type="ECO:0000313" key="1">
    <source>
        <dbReference type="EMBL" id="KAJ8735126.1"/>
    </source>
</evidence>
<keyword evidence="2" id="KW-1185">Reference proteome</keyword>